<dbReference type="InterPro" id="IPR013656">
    <property type="entry name" value="PAS_4"/>
</dbReference>
<feature type="domain" description="Response regulatory" evidence="10">
    <location>
        <begin position="735"/>
        <end position="849"/>
    </location>
</feature>
<dbReference type="SMART" id="SM00448">
    <property type="entry name" value="REC"/>
    <property type="match status" value="1"/>
</dbReference>
<evidence type="ECO:0000259" key="11">
    <source>
        <dbReference type="PROSITE" id="PS50113"/>
    </source>
</evidence>
<name>A0A4R2GJC7_9BACT</name>
<keyword evidence="13" id="KW-1185">Reference proteome</keyword>
<evidence type="ECO:0000256" key="5">
    <source>
        <dbReference type="ARBA" id="ARBA00022777"/>
    </source>
</evidence>
<dbReference type="SUPFAM" id="SSF52172">
    <property type="entry name" value="CheY-like"/>
    <property type="match status" value="1"/>
</dbReference>
<dbReference type="InterPro" id="IPR036890">
    <property type="entry name" value="HATPase_C_sf"/>
</dbReference>
<dbReference type="InterPro" id="IPR003661">
    <property type="entry name" value="HisK_dim/P_dom"/>
</dbReference>
<dbReference type="InterPro" id="IPR000700">
    <property type="entry name" value="PAS-assoc_C"/>
</dbReference>
<dbReference type="Pfam" id="PF08448">
    <property type="entry name" value="PAS_4"/>
    <property type="match status" value="1"/>
</dbReference>
<organism evidence="12 13">
    <name type="scientific">Natronoflexus pectinivorans</name>
    <dbReference type="NCBI Taxonomy" id="682526"/>
    <lineage>
        <taxon>Bacteria</taxon>
        <taxon>Pseudomonadati</taxon>
        <taxon>Bacteroidota</taxon>
        <taxon>Bacteroidia</taxon>
        <taxon>Marinilabiliales</taxon>
        <taxon>Marinilabiliaceae</taxon>
        <taxon>Natronoflexus</taxon>
    </lineage>
</organism>
<feature type="domain" description="Histidine kinase" evidence="9">
    <location>
        <begin position="496"/>
        <end position="717"/>
    </location>
</feature>
<dbReference type="SUPFAM" id="SSF55785">
    <property type="entry name" value="PYP-like sensor domain (PAS domain)"/>
    <property type="match status" value="1"/>
</dbReference>
<dbReference type="Pfam" id="PF02518">
    <property type="entry name" value="HATPase_c"/>
    <property type="match status" value="1"/>
</dbReference>
<dbReference type="Pfam" id="PF00512">
    <property type="entry name" value="HisKA"/>
    <property type="match status" value="1"/>
</dbReference>
<reference evidence="12 13" key="1">
    <citation type="submission" date="2019-03" db="EMBL/GenBank/DDBJ databases">
        <title>Genomic Encyclopedia of Type Strains, Phase IV (KMG-IV): sequencing the most valuable type-strain genomes for metagenomic binning, comparative biology and taxonomic classification.</title>
        <authorList>
            <person name="Goeker M."/>
        </authorList>
    </citation>
    <scope>NUCLEOTIDE SEQUENCE [LARGE SCALE GENOMIC DNA]</scope>
    <source>
        <strain evidence="12 13">DSM 24179</strain>
    </source>
</reference>
<dbReference type="CDD" id="cd17546">
    <property type="entry name" value="REC_hyHK_CKI1_RcsC-like"/>
    <property type="match status" value="1"/>
</dbReference>
<dbReference type="PROSITE" id="PS50113">
    <property type="entry name" value="PAC"/>
    <property type="match status" value="1"/>
</dbReference>
<evidence type="ECO:0000256" key="2">
    <source>
        <dbReference type="ARBA" id="ARBA00012438"/>
    </source>
</evidence>
<dbReference type="InterPro" id="IPR003594">
    <property type="entry name" value="HATPase_dom"/>
</dbReference>
<dbReference type="GO" id="GO:0000155">
    <property type="term" value="F:phosphorelay sensor kinase activity"/>
    <property type="evidence" value="ECO:0007669"/>
    <property type="project" value="InterPro"/>
</dbReference>
<evidence type="ECO:0000313" key="13">
    <source>
        <dbReference type="Proteomes" id="UP000295221"/>
    </source>
</evidence>
<evidence type="ECO:0000259" key="9">
    <source>
        <dbReference type="PROSITE" id="PS50109"/>
    </source>
</evidence>
<feature type="coiled-coil region" evidence="7">
    <location>
        <begin position="204"/>
        <end position="238"/>
    </location>
</feature>
<dbReference type="InterPro" id="IPR011006">
    <property type="entry name" value="CheY-like_superfamily"/>
</dbReference>
<evidence type="ECO:0000259" key="10">
    <source>
        <dbReference type="PROSITE" id="PS50110"/>
    </source>
</evidence>
<dbReference type="Gene3D" id="3.30.565.10">
    <property type="entry name" value="Histidine kinase-like ATPase, C-terminal domain"/>
    <property type="match status" value="1"/>
</dbReference>
<keyword evidence="8" id="KW-0812">Transmembrane</keyword>
<dbReference type="PRINTS" id="PR00344">
    <property type="entry name" value="BCTRLSENSOR"/>
</dbReference>
<dbReference type="SMART" id="SM00091">
    <property type="entry name" value="PAS"/>
    <property type="match status" value="2"/>
</dbReference>
<dbReference type="InterPro" id="IPR004358">
    <property type="entry name" value="Sig_transdc_His_kin-like_C"/>
</dbReference>
<feature type="transmembrane region" description="Helical" evidence="8">
    <location>
        <begin position="50"/>
        <end position="69"/>
    </location>
</feature>
<dbReference type="SMART" id="SM00387">
    <property type="entry name" value="HATPase_c"/>
    <property type="match status" value="1"/>
</dbReference>
<dbReference type="Pfam" id="PF00072">
    <property type="entry name" value="Response_reg"/>
    <property type="match status" value="1"/>
</dbReference>
<sequence length="849" mass="97741">MFKTPIKKSWVSALTISVLYLVAGLLWIYFSDRLQMPFVVDKETMTKFQTYKGAGYVIVTAILLFLLIYRQIQKRSGLILLLKKRNRLLVRVLQNQPGMNVFITNVNGEILQSYGHDLLWKDILTVKLTGKNINHWPLENDQREIIQNFHKSIWRKGKSTTELRINADWYLFSGSLLNNKDSAREYALIVLRKINKEKLIEEEKETLVLKCNTLSSKLKDLETELEFQRRRLTTFSENIGEGVMLCSINRSGQIDEVELINQKALNYFGLVSREVAGKDLWKNLRFKGRDDQTLLLNNNFRERQRLILYAATFNESQVNEIELKAQYIFLEGYTHVMIVLRETEIGEKDVVNTPAIYDALAVLNNLSDGAMLLYPDLRIYFCNESMKTLLNLDNCELENPGIRNLINDGIDVDVLSYLDETLNGNVTKTTDFKFPGIPDKWFNSVFYPIFDRNGNVRSILRITQDVTSRREYEQVLSEQQSQADESNRLKSVFLSNLSHEVRTPMNGILGFVELLEHDGLSESQNYYLKLIRESCDNLLNILNILIEVSRIESGEYVVEKSWFEIYELIDYLNEEGKELLNKSGKHNIHFKVEEKHADLNERIYCEKEMLMRILKLLLDNAVKFTQEGHIRSGIRILNNDHLLFWVEDTGVGINKNIHQSIYLPFTTVSDSESVLYGGLGLGLTIVKGLTDMLGGSIDLDSEPGIGSRFTVKIPLRVSNSKKDSDEENSVLKVGKVLIVQYGFEKVDELKAAVNHHNVQLLFATNGSDAIDLLFDHKDIDVVFTDVRLSDMDGFELFKAIKKMYPPLPVIAQASYMIPEEKQRCLRAGFDKYLVKPIDPTQFFKILSVY</sequence>
<evidence type="ECO:0000256" key="3">
    <source>
        <dbReference type="ARBA" id="ARBA00022553"/>
    </source>
</evidence>
<dbReference type="PROSITE" id="PS50110">
    <property type="entry name" value="RESPONSE_REGULATORY"/>
    <property type="match status" value="1"/>
</dbReference>
<dbReference type="Pfam" id="PF13426">
    <property type="entry name" value="PAS_9"/>
    <property type="match status" value="1"/>
</dbReference>
<dbReference type="PANTHER" id="PTHR43047">
    <property type="entry name" value="TWO-COMPONENT HISTIDINE PROTEIN KINASE"/>
    <property type="match status" value="1"/>
</dbReference>
<evidence type="ECO:0000256" key="1">
    <source>
        <dbReference type="ARBA" id="ARBA00000085"/>
    </source>
</evidence>
<dbReference type="InterPro" id="IPR036097">
    <property type="entry name" value="HisK_dim/P_sf"/>
</dbReference>
<dbReference type="InterPro" id="IPR000014">
    <property type="entry name" value="PAS"/>
</dbReference>
<keyword evidence="8" id="KW-0472">Membrane</keyword>
<feature type="transmembrane region" description="Helical" evidence="8">
    <location>
        <begin position="12"/>
        <end position="30"/>
    </location>
</feature>
<keyword evidence="4" id="KW-0808">Transferase</keyword>
<feature type="modified residue" description="4-aspartylphosphate" evidence="6">
    <location>
        <position position="785"/>
    </location>
</feature>
<dbReference type="SUPFAM" id="SSF47384">
    <property type="entry name" value="Homodimeric domain of signal transducing histidine kinase"/>
    <property type="match status" value="1"/>
</dbReference>
<dbReference type="Proteomes" id="UP000295221">
    <property type="component" value="Unassembled WGS sequence"/>
</dbReference>
<evidence type="ECO:0000256" key="6">
    <source>
        <dbReference type="PROSITE-ProRule" id="PRU00169"/>
    </source>
</evidence>
<evidence type="ECO:0000256" key="8">
    <source>
        <dbReference type="SAM" id="Phobius"/>
    </source>
</evidence>
<keyword evidence="8" id="KW-1133">Transmembrane helix</keyword>
<dbReference type="Gene3D" id="3.40.50.2300">
    <property type="match status" value="1"/>
</dbReference>
<evidence type="ECO:0000256" key="7">
    <source>
        <dbReference type="SAM" id="Coils"/>
    </source>
</evidence>
<protein>
    <recommendedName>
        <fullName evidence="2">histidine kinase</fullName>
        <ecNumber evidence="2">2.7.13.3</ecNumber>
    </recommendedName>
</protein>
<dbReference type="CDD" id="cd00082">
    <property type="entry name" value="HisKA"/>
    <property type="match status" value="1"/>
</dbReference>
<keyword evidence="5 12" id="KW-0418">Kinase</keyword>
<feature type="domain" description="PAC" evidence="11">
    <location>
        <begin position="428"/>
        <end position="478"/>
    </location>
</feature>
<dbReference type="EC" id="2.7.13.3" evidence="2"/>
<gene>
    <name evidence="12" type="ORF">EV194_104133</name>
</gene>
<evidence type="ECO:0000313" key="12">
    <source>
        <dbReference type="EMBL" id="TCO08822.1"/>
    </source>
</evidence>
<dbReference type="EMBL" id="SLWK01000004">
    <property type="protein sequence ID" value="TCO08822.1"/>
    <property type="molecule type" value="Genomic_DNA"/>
</dbReference>
<dbReference type="Gene3D" id="1.10.287.130">
    <property type="match status" value="1"/>
</dbReference>
<dbReference type="PROSITE" id="PS50109">
    <property type="entry name" value="HIS_KIN"/>
    <property type="match status" value="1"/>
</dbReference>
<dbReference type="RefSeq" id="WP_132433406.1">
    <property type="nucleotide sequence ID" value="NZ_SLWK01000004.1"/>
</dbReference>
<dbReference type="AlphaFoldDB" id="A0A4R2GJC7"/>
<dbReference type="PANTHER" id="PTHR43047:SF64">
    <property type="entry name" value="HISTIDINE KINASE CONTAINING CHEY-HOMOLOGOUS RECEIVER DOMAIN AND PAS DOMAIN-RELATED"/>
    <property type="match status" value="1"/>
</dbReference>
<evidence type="ECO:0000256" key="4">
    <source>
        <dbReference type="ARBA" id="ARBA00022679"/>
    </source>
</evidence>
<keyword evidence="3 6" id="KW-0597">Phosphoprotein</keyword>
<accession>A0A4R2GJC7</accession>
<dbReference type="InterPro" id="IPR001789">
    <property type="entry name" value="Sig_transdc_resp-reg_receiver"/>
</dbReference>
<keyword evidence="7" id="KW-0175">Coiled coil</keyword>
<dbReference type="SUPFAM" id="SSF55874">
    <property type="entry name" value="ATPase domain of HSP90 chaperone/DNA topoisomerase II/histidine kinase"/>
    <property type="match status" value="1"/>
</dbReference>
<dbReference type="InterPro" id="IPR035965">
    <property type="entry name" value="PAS-like_dom_sf"/>
</dbReference>
<dbReference type="Gene3D" id="3.30.450.20">
    <property type="entry name" value="PAS domain"/>
    <property type="match status" value="1"/>
</dbReference>
<dbReference type="OrthoDB" id="9796457at2"/>
<comment type="catalytic activity">
    <reaction evidence="1">
        <text>ATP + protein L-histidine = ADP + protein N-phospho-L-histidine.</text>
        <dbReference type="EC" id="2.7.13.3"/>
    </reaction>
</comment>
<comment type="caution">
    <text evidence="12">The sequence shown here is derived from an EMBL/GenBank/DDBJ whole genome shotgun (WGS) entry which is preliminary data.</text>
</comment>
<proteinExistence type="predicted"/>
<dbReference type="SMART" id="SM00388">
    <property type="entry name" value="HisKA"/>
    <property type="match status" value="1"/>
</dbReference>
<dbReference type="InterPro" id="IPR005467">
    <property type="entry name" value="His_kinase_dom"/>
</dbReference>